<dbReference type="InParanoid" id="A0A2P5I8D0"/>
<reference evidence="1" key="1">
    <citation type="submission" date="2017-09" db="EMBL/GenBank/DDBJ databases">
        <title>Polyketide synthases of a Diaporthe helianthi virulent isolate.</title>
        <authorList>
            <person name="Baroncelli R."/>
        </authorList>
    </citation>
    <scope>NUCLEOTIDE SEQUENCE [LARGE SCALE GENOMIC DNA]</scope>
    <source>
        <strain evidence="1">7/96</strain>
    </source>
</reference>
<evidence type="ECO:0000313" key="1">
    <source>
        <dbReference type="EMBL" id="POS78747.1"/>
    </source>
</evidence>
<gene>
    <name evidence="1" type="ORF">DHEL01_v202868</name>
</gene>
<proteinExistence type="predicted"/>
<dbReference type="OrthoDB" id="10505863at2759"/>
<comment type="caution">
    <text evidence="1">The sequence shown here is derived from an EMBL/GenBank/DDBJ whole genome shotgun (WGS) entry which is preliminary data.</text>
</comment>
<dbReference type="AlphaFoldDB" id="A0A2P5I8D0"/>
<protein>
    <submittedName>
        <fullName evidence="1">Uncharacterized protein</fullName>
    </submittedName>
</protein>
<name>A0A2P5I8D0_DIAHE</name>
<keyword evidence="2" id="KW-1185">Reference proteome</keyword>
<accession>A0A2P5I8D0</accession>
<evidence type="ECO:0000313" key="2">
    <source>
        <dbReference type="Proteomes" id="UP000094444"/>
    </source>
</evidence>
<organism evidence="1 2">
    <name type="scientific">Diaporthe helianthi</name>
    <dbReference type="NCBI Taxonomy" id="158607"/>
    <lineage>
        <taxon>Eukaryota</taxon>
        <taxon>Fungi</taxon>
        <taxon>Dikarya</taxon>
        <taxon>Ascomycota</taxon>
        <taxon>Pezizomycotina</taxon>
        <taxon>Sordariomycetes</taxon>
        <taxon>Sordariomycetidae</taxon>
        <taxon>Diaporthales</taxon>
        <taxon>Diaporthaceae</taxon>
        <taxon>Diaporthe</taxon>
    </lineage>
</organism>
<sequence>MAAWVVVTKMGEGERDRGHDLDDSKTVVAGTAMKSKFDGAMFISLLPEPLSRTPERGPSVGLKTTRFPVGSVREHLKSPGEPPLDDIWRAWTRDLAPRDPHYLARSSSLDPDCPCTFPLADLLPRSRPITVTPL</sequence>
<dbReference type="EMBL" id="MAVT02000163">
    <property type="protein sequence ID" value="POS78747.1"/>
    <property type="molecule type" value="Genomic_DNA"/>
</dbReference>
<dbReference type="Proteomes" id="UP000094444">
    <property type="component" value="Unassembled WGS sequence"/>
</dbReference>